<evidence type="ECO:0000256" key="6">
    <source>
        <dbReference type="ARBA" id="ARBA00023136"/>
    </source>
</evidence>
<proteinExistence type="inferred from homology"/>
<dbReference type="PANTHER" id="PTHR32285">
    <property type="entry name" value="PROTEIN TRICHOME BIREFRINGENCE-LIKE 9-RELATED"/>
    <property type="match status" value="1"/>
</dbReference>
<dbReference type="InterPro" id="IPR026057">
    <property type="entry name" value="TBL_C"/>
</dbReference>
<gene>
    <name evidence="10" type="ORF">DH2020_006376</name>
</gene>
<dbReference type="PANTHER" id="PTHR32285:SF8">
    <property type="entry name" value="PROTEIN TRICHOME BIREFRINGENCE-LIKE 5"/>
    <property type="match status" value="1"/>
</dbReference>
<evidence type="ECO:0000313" key="10">
    <source>
        <dbReference type="EMBL" id="KAK6159062.1"/>
    </source>
</evidence>
<evidence type="ECO:0000256" key="4">
    <source>
        <dbReference type="ARBA" id="ARBA00022968"/>
    </source>
</evidence>
<comment type="similarity">
    <text evidence="2">Belongs to the PC-esterase family. TBL subfamily.</text>
</comment>
<comment type="caution">
    <text evidence="10">The sequence shown here is derived from an EMBL/GenBank/DDBJ whole genome shotgun (WGS) entry which is preliminary data.</text>
</comment>
<dbReference type="Proteomes" id="UP001318860">
    <property type="component" value="Unassembled WGS sequence"/>
</dbReference>
<keyword evidence="5" id="KW-1133">Transmembrane helix</keyword>
<dbReference type="InterPro" id="IPR025846">
    <property type="entry name" value="TBL_N"/>
</dbReference>
<keyword evidence="4" id="KW-0735">Signal-anchor</keyword>
<feature type="compositionally biased region" description="Basic and acidic residues" evidence="7">
    <location>
        <begin position="133"/>
        <end position="145"/>
    </location>
</feature>
<evidence type="ECO:0000259" key="9">
    <source>
        <dbReference type="Pfam" id="PF14416"/>
    </source>
</evidence>
<accession>A0ABR0XIP3</accession>
<dbReference type="InterPro" id="IPR029962">
    <property type="entry name" value="TBL"/>
</dbReference>
<dbReference type="Pfam" id="PF13839">
    <property type="entry name" value="PC-Esterase"/>
    <property type="match status" value="1"/>
</dbReference>
<evidence type="ECO:0000313" key="11">
    <source>
        <dbReference type="Proteomes" id="UP001318860"/>
    </source>
</evidence>
<keyword evidence="3" id="KW-0812">Transmembrane</keyword>
<dbReference type="Pfam" id="PF14416">
    <property type="entry name" value="PMR5N"/>
    <property type="match status" value="1"/>
</dbReference>
<organism evidence="10 11">
    <name type="scientific">Rehmannia glutinosa</name>
    <name type="common">Chinese foxglove</name>
    <dbReference type="NCBI Taxonomy" id="99300"/>
    <lineage>
        <taxon>Eukaryota</taxon>
        <taxon>Viridiplantae</taxon>
        <taxon>Streptophyta</taxon>
        <taxon>Embryophyta</taxon>
        <taxon>Tracheophyta</taxon>
        <taxon>Spermatophyta</taxon>
        <taxon>Magnoliopsida</taxon>
        <taxon>eudicotyledons</taxon>
        <taxon>Gunneridae</taxon>
        <taxon>Pentapetalae</taxon>
        <taxon>asterids</taxon>
        <taxon>lamiids</taxon>
        <taxon>Lamiales</taxon>
        <taxon>Orobanchaceae</taxon>
        <taxon>Rehmannieae</taxon>
        <taxon>Rehmannia</taxon>
    </lineage>
</organism>
<keyword evidence="6" id="KW-0472">Membrane</keyword>
<evidence type="ECO:0008006" key="12">
    <source>
        <dbReference type="Google" id="ProtNLM"/>
    </source>
</evidence>
<keyword evidence="11" id="KW-1185">Reference proteome</keyword>
<dbReference type="EMBL" id="JABTTQ020000004">
    <property type="protein sequence ID" value="KAK6159062.1"/>
    <property type="molecule type" value="Genomic_DNA"/>
</dbReference>
<evidence type="ECO:0000256" key="5">
    <source>
        <dbReference type="ARBA" id="ARBA00022989"/>
    </source>
</evidence>
<sequence>MATSSTPAFPKKRNRCTLPTLSLFLLFFFCLFFFSRRVLEPKLFIYRDFISQTSVSLLSPPRSTELDEKFDDLRKPVLSVSNPVENVDGNITSSSEFSEPEFQEEINEKTTVKLLLSPSHQKRKQTLPFLSKSDLDDKNREKQVEEGDTETEGVVDNAMAGKLRNCDIYKGKWVRDEGYPLYGPGSCPYVDEAFDCQNNGRPDSDYLKWRWKPDECHLPRFNATDFLDYNCTVEFVRSHFLVREGVRINAQGNSNPTLSIDKIDKTARRWQGADILVFNTGHWWTHGKTSRVKTIIKNMALYILARCCGRRIGEPSRPGLRGSKKNLAKEKLVFYRGYSSAHFRGGDWDSGGSCNGETKPVVTGAILDSYPEKMTTWRTPSKKHTHRVYGKNVTAGKKVSTRRQDCSHWCLPGVPDAWNELIYTTLVARQT</sequence>
<name>A0ABR0XIP3_REHGL</name>
<comment type="subcellular location">
    <subcellularLocation>
        <location evidence="1">Membrane</location>
        <topology evidence="1">Single-pass membrane protein</topology>
    </subcellularLocation>
</comment>
<feature type="region of interest" description="Disordered" evidence="7">
    <location>
        <begin position="127"/>
        <end position="151"/>
    </location>
</feature>
<feature type="domain" description="Trichome birefringence-like N-terminal" evidence="9">
    <location>
        <begin position="165"/>
        <end position="217"/>
    </location>
</feature>
<evidence type="ECO:0000256" key="7">
    <source>
        <dbReference type="SAM" id="MobiDB-lite"/>
    </source>
</evidence>
<evidence type="ECO:0000256" key="2">
    <source>
        <dbReference type="ARBA" id="ARBA00007727"/>
    </source>
</evidence>
<reference evidence="10 11" key="1">
    <citation type="journal article" date="2021" name="Comput. Struct. Biotechnol. J.">
        <title>De novo genome assembly of the potent medicinal plant Rehmannia glutinosa using nanopore technology.</title>
        <authorList>
            <person name="Ma L."/>
            <person name="Dong C."/>
            <person name="Song C."/>
            <person name="Wang X."/>
            <person name="Zheng X."/>
            <person name="Niu Y."/>
            <person name="Chen S."/>
            <person name="Feng W."/>
        </authorList>
    </citation>
    <scope>NUCLEOTIDE SEQUENCE [LARGE SCALE GENOMIC DNA]</scope>
    <source>
        <strain evidence="10">DH-2019</strain>
    </source>
</reference>
<feature type="domain" description="Trichome birefringence-like C-terminal" evidence="8">
    <location>
        <begin position="220"/>
        <end position="424"/>
    </location>
</feature>
<evidence type="ECO:0000256" key="1">
    <source>
        <dbReference type="ARBA" id="ARBA00004167"/>
    </source>
</evidence>
<evidence type="ECO:0000256" key="3">
    <source>
        <dbReference type="ARBA" id="ARBA00022692"/>
    </source>
</evidence>
<evidence type="ECO:0000259" key="8">
    <source>
        <dbReference type="Pfam" id="PF13839"/>
    </source>
</evidence>
<protein>
    <recommendedName>
        <fullName evidence="12">Trichome birefringence-like N-terminal domain-containing protein</fullName>
    </recommendedName>
</protein>